<gene>
    <name evidence="4" type="ORF">SPIL2461_LOCUS4030</name>
</gene>
<dbReference type="Gene3D" id="3.30.40.10">
    <property type="entry name" value="Zinc/RING finger domain, C3HC4 (zinc finger)"/>
    <property type="match status" value="1"/>
</dbReference>
<dbReference type="OrthoDB" id="8062037at2759"/>
<dbReference type="EMBL" id="CAJNIZ010005147">
    <property type="protein sequence ID" value="CAE7239284.1"/>
    <property type="molecule type" value="Genomic_DNA"/>
</dbReference>
<dbReference type="InterPro" id="IPR001841">
    <property type="entry name" value="Znf_RING"/>
</dbReference>
<dbReference type="AlphaFoldDB" id="A0A812L335"/>
<keyword evidence="1" id="KW-0863">Zinc-finger</keyword>
<keyword evidence="2" id="KW-0812">Transmembrane</keyword>
<keyword evidence="5" id="KW-1185">Reference proteome</keyword>
<dbReference type="SMART" id="SM00184">
    <property type="entry name" value="RING"/>
    <property type="match status" value="1"/>
</dbReference>
<dbReference type="CDD" id="cd16448">
    <property type="entry name" value="RING-H2"/>
    <property type="match status" value="1"/>
</dbReference>
<protein>
    <recommendedName>
        <fullName evidence="3">RING-type domain-containing protein</fullName>
    </recommendedName>
</protein>
<keyword evidence="1" id="KW-0862">Zinc</keyword>
<proteinExistence type="predicted"/>
<feature type="transmembrane region" description="Helical" evidence="2">
    <location>
        <begin position="109"/>
        <end position="130"/>
    </location>
</feature>
<dbReference type="GO" id="GO:0008270">
    <property type="term" value="F:zinc ion binding"/>
    <property type="evidence" value="ECO:0007669"/>
    <property type="project" value="UniProtKB-KW"/>
</dbReference>
<evidence type="ECO:0000313" key="5">
    <source>
        <dbReference type="Proteomes" id="UP000649617"/>
    </source>
</evidence>
<keyword evidence="1" id="KW-0479">Metal-binding</keyword>
<evidence type="ECO:0000259" key="3">
    <source>
        <dbReference type="PROSITE" id="PS50089"/>
    </source>
</evidence>
<feature type="transmembrane region" description="Helical" evidence="2">
    <location>
        <begin position="12"/>
        <end position="37"/>
    </location>
</feature>
<evidence type="ECO:0000256" key="1">
    <source>
        <dbReference type="PROSITE-ProRule" id="PRU00175"/>
    </source>
</evidence>
<dbReference type="PROSITE" id="PS50089">
    <property type="entry name" value="ZF_RING_2"/>
    <property type="match status" value="1"/>
</dbReference>
<name>A0A812L335_SYMPI</name>
<dbReference type="Pfam" id="PF13639">
    <property type="entry name" value="zf-RING_2"/>
    <property type="match status" value="1"/>
</dbReference>
<dbReference type="SUPFAM" id="SSF57850">
    <property type="entry name" value="RING/U-box"/>
    <property type="match status" value="1"/>
</dbReference>
<reference evidence="4" key="1">
    <citation type="submission" date="2021-02" db="EMBL/GenBank/DDBJ databases">
        <authorList>
            <person name="Dougan E. K."/>
            <person name="Rhodes N."/>
            <person name="Thang M."/>
            <person name="Chan C."/>
        </authorList>
    </citation>
    <scope>NUCLEOTIDE SEQUENCE</scope>
</reference>
<dbReference type="InterPro" id="IPR013083">
    <property type="entry name" value="Znf_RING/FYVE/PHD"/>
</dbReference>
<dbReference type="Proteomes" id="UP000649617">
    <property type="component" value="Unassembled WGS sequence"/>
</dbReference>
<evidence type="ECO:0000256" key="2">
    <source>
        <dbReference type="SAM" id="Phobius"/>
    </source>
</evidence>
<accession>A0A812L335</accession>
<keyword evidence="2" id="KW-0472">Membrane</keyword>
<keyword evidence="2" id="KW-1133">Transmembrane helix</keyword>
<feature type="domain" description="RING-type" evidence="3">
    <location>
        <begin position="220"/>
        <end position="267"/>
    </location>
</feature>
<organism evidence="4 5">
    <name type="scientific">Symbiodinium pilosum</name>
    <name type="common">Dinoflagellate</name>
    <dbReference type="NCBI Taxonomy" id="2952"/>
    <lineage>
        <taxon>Eukaryota</taxon>
        <taxon>Sar</taxon>
        <taxon>Alveolata</taxon>
        <taxon>Dinophyceae</taxon>
        <taxon>Suessiales</taxon>
        <taxon>Symbiodiniaceae</taxon>
        <taxon>Symbiodinium</taxon>
    </lineage>
</organism>
<sequence>MLSCMWLNRESWLVLSVLTLGASFVLQATVLAGWLLFQKQVDDTMDVLRRIAIVGAVAPLLFNLVLSTLLLSAMIKMARQGQLALPSWSLEEPPGSYTAFRFWDIVRKFFVLSIPVFWTCILCLDCAAIMHNKKEEDHHLWIKMTCFSILPCLLDLKIAVDGAFHAASYHYSKVMFRKHRPRRGSREYDAFLRRCPTGRFSEVAEASADTERQLLEQDVCVICLEPFELDSQVAELPCGHLFHFACIRRNFKKNWALMKRTQKAKCPYGCGPA</sequence>
<evidence type="ECO:0000313" key="4">
    <source>
        <dbReference type="EMBL" id="CAE7239284.1"/>
    </source>
</evidence>
<feature type="transmembrane region" description="Helical" evidence="2">
    <location>
        <begin position="49"/>
        <end position="71"/>
    </location>
</feature>
<comment type="caution">
    <text evidence="4">The sequence shown here is derived from an EMBL/GenBank/DDBJ whole genome shotgun (WGS) entry which is preliminary data.</text>
</comment>